<dbReference type="SUPFAM" id="SSF142906">
    <property type="entry name" value="YjbR-like"/>
    <property type="match status" value="1"/>
</dbReference>
<proteinExistence type="predicted"/>
<dbReference type="AlphaFoldDB" id="A0A512M7Y5"/>
<accession>A0A512M7Y5</accession>
<gene>
    <name evidence="1" type="ORF">BGE01nite_21340</name>
</gene>
<dbReference type="Pfam" id="PF04237">
    <property type="entry name" value="YjbR"/>
    <property type="match status" value="1"/>
</dbReference>
<evidence type="ECO:0000313" key="2">
    <source>
        <dbReference type="Proteomes" id="UP000321577"/>
    </source>
</evidence>
<protein>
    <recommendedName>
        <fullName evidence="3">DNA-binding protein</fullName>
    </recommendedName>
</protein>
<dbReference type="PANTHER" id="PTHR35145">
    <property type="entry name" value="CYTOPLASMIC PROTEIN-RELATED"/>
    <property type="match status" value="1"/>
</dbReference>
<dbReference type="InterPro" id="IPR007351">
    <property type="entry name" value="YjbR"/>
</dbReference>
<dbReference type="EMBL" id="BKAG01000012">
    <property type="protein sequence ID" value="GEP42843.1"/>
    <property type="molecule type" value="Genomic_DNA"/>
</dbReference>
<sequence length="120" mass="13603">MTLADFCAYCLSLPQVEETTPFGPDVLVYKVGGKLFALTSPEDFPSTANLKCDPDRAIELRDRYEEVQPGYHMNKRHWNTLTLEGRLPTKLIKELIDHSYALVVASLSRKMRDELGLKSS</sequence>
<dbReference type="OrthoDB" id="9789813at2"/>
<dbReference type="InterPro" id="IPR038056">
    <property type="entry name" value="YjbR-like_sf"/>
</dbReference>
<dbReference type="InterPro" id="IPR058532">
    <property type="entry name" value="YjbR/MT2646/Rv2570-like"/>
</dbReference>
<organism evidence="1 2">
    <name type="scientific">Brevifollis gellanilyticus</name>
    <dbReference type="NCBI Taxonomy" id="748831"/>
    <lineage>
        <taxon>Bacteria</taxon>
        <taxon>Pseudomonadati</taxon>
        <taxon>Verrucomicrobiota</taxon>
        <taxon>Verrucomicrobiia</taxon>
        <taxon>Verrucomicrobiales</taxon>
        <taxon>Verrucomicrobiaceae</taxon>
    </lineage>
</organism>
<reference evidence="1 2" key="1">
    <citation type="submission" date="2019-07" db="EMBL/GenBank/DDBJ databases">
        <title>Whole genome shotgun sequence of Brevifollis gellanilyticus NBRC 108608.</title>
        <authorList>
            <person name="Hosoyama A."/>
            <person name="Uohara A."/>
            <person name="Ohji S."/>
            <person name="Ichikawa N."/>
        </authorList>
    </citation>
    <scope>NUCLEOTIDE SEQUENCE [LARGE SCALE GENOMIC DNA]</scope>
    <source>
        <strain evidence="1 2">NBRC 108608</strain>
    </source>
</reference>
<keyword evidence="2" id="KW-1185">Reference proteome</keyword>
<comment type="caution">
    <text evidence="1">The sequence shown here is derived from an EMBL/GenBank/DDBJ whole genome shotgun (WGS) entry which is preliminary data.</text>
</comment>
<evidence type="ECO:0000313" key="1">
    <source>
        <dbReference type="EMBL" id="GEP42843.1"/>
    </source>
</evidence>
<evidence type="ECO:0008006" key="3">
    <source>
        <dbReference type="Google" id="ProtNLM"/>
    </source>
</evidence>
<dbReference type="Proteomes" id="UP000321577">
    <property type="component" value="Unassembled WGS sequence"/>
</dbReference>
<dbReference type="Gene3D" id="3.90.1150.30">
    <property type="match status" value="1"/>
</dbReference>
<name>A0A512M7Y5_9BACT</name>
<dbReference type="PANTHER" id="PTHR35145:SF1">
    <property type="entry name" value="CYTOPLASMIC PROTEIN"/>
    <property type="match status" value="1"/>
</dbReference>